<dbReference type="PANTHER" id="PTHR42244:SF2">
    <property type="entry name" value="ANTITOXIN VAPB3-RELATED"/>
    <property type="match status" value="1"/>
</dbReference>
<evidence type="ECO:0000313" key="2">
    <source>
        <dbReference type="EMBL" id="BES80461.1"/>
    </source>
</evidence>
<dbReference type="RefSeq" id="WP_338250727.1">
    <property type="nucleotide sequence ID" value="NZ_AP028907.1"/>
</dbReference>
<feature type="coiled-coil region" evidence="1">
    <location>
        <begin position="25"/>
        <end position="57"/>
    </location>
</feature>
<evidence type="ECO:0008006" key="4">
    <source>
        <dbReference type="Google" id="ProtNLM"/>
    </source>
</evidence>
<dbReference type="GeneID" id="89288052"/>
<proteinExistence type="predicted"/>
<accession>A0ABN6ZJR2</accession>
<name>A0ABN6ZJR2_9CREN</name>
<protein>
    <recommendedName>
        <fullName evidence="4">CopG family transcriptional regulator</fullName>
    </recommendedName>
</protein>
<dbReference type="PANTHER" id="PTHR42244">
    <property type="entry name" value="ANTITOXIN VAPB3-RELATED"/>
    <property type="match status" value="1"/>
</dbReference>
<dbReference type="EMBL" id="AP028907">
    <property type="protein sequence ID" value="BES80461.1"/>
    <property type="molecule type" value="Genomic_DNA"/>
</dbReference>
<keyword evidence="3" id="KW-1185">Reference proteome</keyword>
<evidence type="ECO:0000256" key="1">
    <source>
        <dbReference type="SAM" id="Coils"/>
    </source>
</evidence>
<reference evidence="2 3" key="1">
    <citation type="submission" date="2023-09" db="EMBL/GenBank/DDBJ databases">
        <title>Pyrofollis japonicus gen. nov. sp. nov., a novel member of the family Pyrodictiaceae isolated from the Iheya North hydrothermal field.</title>
        <authorList>
            <person name="Miyazaki U."/>
            <person name="Sanari M."/>
            <person name="Tame A."/>
            <person name="Kitajima M."/>
            <person name="Okamoto A."/>
            <person name="Sawayama S."/>
            <person name="Miyazaki J."/>
            <person name="Takai K."/>
            <person name="Nakagawa S."/>
        </authorList>
    </citation>
    <scope>NUCLEOTIDE SEQUENCE [LARGE SCALE GENOMIC DNA]</scope>
    <source>
        <strain evidence="2 3">AV2</strain>
    </source>
</reference>
<dbReference type="InterPro" id="IPR039709">
    <property type="entry name" value="VapB3-like"/>
</dbReference>
<evidence type="ECO:0000313" key="3">
    <source>
        <dbReference type="Proteomes" id="UP001341135"/>
    </source>
</evidence>
<organism evidence="2 3">
    <name type="scientific">Pyrodictium abyssi</name>
    <dbReference type="NCBI Taxonomy" id="54256"/>
    <lineage>
        <taxon>Archaea</taxon>
        <taxon>Thermoproteota</taxon>
        <taxon>Thermoprotei</taxon>
        <taxon>Desulfurococcales</taxon>
        <taxon>Pyrodictiaceae</taxon>
        <taxon>Pyrodictium</taxon>
    </lineage>
</organism>
<keyword evidence="1" id="KW-0175">Coiled coil</keyword>
<gene>
    <name evidence="2" type="ORF">PABY_00280</name>
</gene>
<dbReference type="Proteomes" id="UP001341135">
    <property type="component" value="Chromosome"/>
</dbReference>
<sequence length="77" mass="9123">MPSVTVTFRIPRELKQRMDRLRGRVNWSEEVRRFIEKRVEELEQEEAIEELEKLIEQLPPAPRGAGAALVREDRDSH</sequence>